<dbReference type="InterPro" id="IPR017853">
    <property type="entry name" value="GH"/>
</dbReference>
<reference evidence="5 6" key="2">
    <citation type="submission" date="2024-01" db="EMBL/GenBank/DDBJ databases">
        <title>Comparative genomics of Cryptococcus and Kwoniella reveals pathogenesis evolution and contrasting modes of karyotype evolution via chromosome fusion or intercentromeric recombination.</title>
        <authorList>
            <person name="Coelho M.A."/>
            <person name="David-Palma M."/>
            <person name="Shea T."/>
            <person name="Bowers K."/>
            <person name="Mcginley-Smith S."/>
            <person name="Mohammad A.W."/>
            <person name="Gnirke A."/>
            <person name="Yurkov A.M."/>
            <person name="Nowrousian M."/>
            <person name="Sun S."/>
            <person name="Cuomo C.A."/>
            <person name="Heitman J."/>
        </authorList>
    </citation>
    <scope>NUCLEOTIDE SEQUENCE [LARGE SCALE GENOMIC DNA]</scope>
    <source>
        <strain evidence="5 6">IND107</strain>
    </source>
</reference>
<dbReference type="SUPFAM" id="SSF51445">
    <property type="entry name" value="(Trans)glycosidases"/>
    <property type="match status" value="1"/>
</dbReference>
<proteinExistence type="predicted"/>
<keyword evidence="3" id="KW-0732">Signal</keyword>
<dbReference type="Proteomes" id="UP000054399">
    <property type="component" value="Unassembled WGS sequence"/>
</dbReference>
<dbReference type="RefSeq" id="XP_066613268.1">
    <property type="nucleotide sequence ID" value="XM_066758820.1"/>
</dbReference>
<comment type="catalytic activity">
    <reaction evidence="1">
        <text>Hydrolysis of terminal, non-reducing alpha-D-galactose residues in alpha-D-galactosides, including galactose oligosaccharides, galactomannans and galactolipids.</text>
        <dbReference type="EC" id="3.2.1.22"/>
    </reaction>
</comment>
<feature type="domain" description="Glycoside-hydrolase family GH114 TIM-barrel" evidence="4">
    <location>
        <begin position="177"/>
        <end position="298"/>
    </location>
</feature>
<comment type="caution">
    <text evidence="5">The sequence shown here is derived from an EMBL/GenBank/DDBJ whole genome shotgun (WGS) entry which is preliminary data.</text>
</comment>
<reference evidence="6" key="1">
    <citation type="submission" date="2015-01" db="EMBL/GenBank/DDBJ databases">
        <title>The Genome Sequence of Cryptococcus gattii MMRL2647.</title>
        <authorList>
            <consortium name="The Broad Institute Genomics Platform"/>
            <person name="Cuomo C."/>
            <person name="Litvintseva A."/>
            <person name="Chen Y."/>
            <person name="Heitman J."/>
            <person name="Sun S."/>
            <person name="Springer D."/>
            <person name="Dromer F."/>
            <person name="Young S."/>
            <person name="Zeng Q."/>
            <person name="Gargeya S."/>
            <person name="Abouelleil A."/>
            <person name="Alvarado L."/>
            <person name="Chapman S.B."/>
            <person name="Gainer-Dewar J."/>
            <person name="Goldberg J."/>
            <person name="Griggs A."/>
            <person name="Gujja S."/>
            <person name="Hansen M."/>
            <person name="Howarth C."/>
            <person name="Imamovic A."/>
            <person name="Larimer J."/>
            <person name="Murphy C."/>
            <person name="Naylor J."/>
            <person name="Pearson M."/>
            <person name="Priest M."/>
            <person name="Roberts A."/>
            <person name="Saif S."/>
            <person name="Shea T."/>
            <person name="Sykes S."/>
            <person name="Wortman J."/>
            <person name="Nusbaum C."/>
            <person name="Birren B."/>
        </authorList>
    </citation>
    <scope>NUCLEOTIDE SEQUENCE [LARGE SCALE GENOMIC DNA]</scope>
    <source>
        <strain evidence="6">IND107</strain>
    </source>
</reference>
<dbReference type="InterPro" id="IPR004352">
    <property type="entry name" value="GH114_TIM-barrel"/>
</dbReference>
<dbReference type="PANTHER" id="PTHR35273">
    <property type="entry name" value="ALPHA-1,4 POLYGALACTOSAMINIDASE, PUTATIVE (AFU_ORTHOLOGUE AFUA_3G07890)-RELATED"/>
    <property type="match status" value="1"/>
</dbReference>
<evidence type="ECO:0000256" key="1">
    <source>
        <dbReference type="ARBA" id="ARBA00001255"/>
    </source>
</evidence>
<dbReference type="EC" id="3.2.1.22" evidence="2"/>
<accession>A0ABR3BQ34</accession>
<evidence type="ECO:0000313" key="5">
    <source>
        <dbReference type="EMBL" id="KAL0247307.1"/>
    </source>
</evidence>
<evidence type="ECO:0000256" key="2">
    <source>
        <dbReference type="ARBA" id="ARBA00012755"/>
    </source>
</evidence>
<name>A0ABR3BQ34_9TREE</name>
<organism evidence="5 6">
    <name type="scientific">Cryptococcus tetragattii IND107</name>
    <dbReference type="NCBI Taxonomy" id="1296105"/>
    <lineage>
        <taxon>Eukaryota</taxon>
        <taxon>Fungi</taxon>
        <taxon>Dikarya</taxon>
        <taxon>Basidiomycota</taxon>
        <taxon>Agaricomycotina</taxon>
        <taxon>Tremellomycetes</taxon>
        <taxon>Tremellales</taxon>
        <taxon>Cryptococcaceae</taxon>
        <taxon>Cryptococcus</taxon>
        <taxon>Cryptococcus gattii species complex</taxon>
    </lineage>
</organism>
<dbReference type="GeneID" id="91991199"/>
<dbReference type="Gene3D" id="3.20.20.70">
    <property type="entry name" value="Aldolase class I"/>
    <property type="match status" value="1"/>
</dbReference>
<feature type="chain" id="PRO_5045124987" description="alpha-galactosidase" evidence="3">
    <location>
        <begin position="23"/>
        <end position="330"/>
    </location>
</feature>
<dbReference type="InterPro" id="IPR013785">
    <property type="entry name" value="Aldolase_TIM"/>
</dbReference>
<protein>
    <recommendedName>
        <fullName evidence="2">alpha-galactosidase</fullName>
        <ecNumber evidence="2">3.2.1.22</ecNumber>
    </recommendedName>
</protein>
<evidence type="ECO:0000256" key="3">
    <source>
        <dbReference type="SAM" id="SignalP"/>
    </source>
</evidence>
<feature type="signal peptide" evidence="3">
    <location>
        <begin position="1"/>
        <end position="22"/>
    </location>
</feature>
<evidence type="ECO:0000259" key="4">
    <source>
        <dbReference type="Pfam" id="PF03537"/>
    </source>
</evidence>
<dbReference type="Pfam" id="PF03537">
    <property type="entry name" value="Glyco_hydro_114"/>
    <property type="match status" value="1"/>
</dbReference>
<gene>
    <name evidence="5" type="ORF">I308_104343</name>
</gene>
<keyword evidence="6" id="KW-1185">Reference proteome</keyword>
<dbReference type="PANTHER" id="PTHR35273:SF2">
    <property type="entry name" value="ALPHA-GALACTOSIDASE"/>
    <property type="match status" value="1"/>
</dbReference>
<sequence length="330" mass="34908">MILISPSSWLLVVSSLVAVTAAKPFPRNVHHQHCGLSFSVPMVETSVDATSPEETASTVNSLNIETALASATNSNNAATASSSSTVTSASLSSTFVYELDAQSVTSPEITTDTGLVVNAGVYIVYGEGTSEDTIAQYHADGKTVICYFSADLTLVTSTPSVFAVLVAPLQAIASCISNVESIMSARISSFKAKGCDGVDPDNVDSFANSDQLHGNTADDQVNYLLWLSSTARSEGLMIDLKNAGSLLVEDNGEATSYQSEIIEAFDFAVIESCHEYDECNIYDTFLAAGKPQIQIGYGDITTCPSLQDGQHLLVYSRNSLSSALITLECD</sequence>
<evidence type="ECO:0000313" key="6">
    <source>
        <dbReference type="Proteomes" id="UP000054399"/>
    </source>
</evidence>
<dbReference type="EMBL" id="ATAM02000007">
    <property type="protein sequence ID" value="KAL0247307.1"/>
    <property type="molecule type" value="Genomic_DNA"/>
</dbReference>